<evidence type="ECO:0000313" key="3">
    <source>
        <dbReference type="Proteomes" id="UP000800038"/>
    </source>
</evidence>
<dbReference type="PANTHER" id="PTHR31896">
    <property type="entry name" value="FAMILY REGULATORY PROTEIN, PUTATIVE (AFU_ORTHOLOGUE AFUA_3G14730)-RELATED"/>
    <property type="match status" value="1"/>
</dbReference>
<dbReference type="AlphaFoldDB" id="A0A6A5SW53"/>
<evidence type="ECO:0000256" key="1">
    <source>
        <dbReference type="ARBA" id="ARBA00022679"/>
    </source>
</evidence>
<dbReference type="InterPro" id="IPR023213">
    <property type="entry name" value="CAT-like_dom_sf"/>
</dbReference>
<dbReference type="GO" id="GO:0016740">
    <property type="term" value="F:transferase activity"/>
    <property type="evidence" value="ECO:0007669"/>
    <property type="project" value="UniProtKB-KW"/>
</dbReference>
<proteinExistence type="predicted"/>
<dbReference type="EMBL" id="ML976020">
    <property type="protein sequence ID" value="KAF1944038.1"/>
    <property type="molecule type" value="Genomic_DNA"/>
</dbReference>
<evidence type="ECO:0008006" key="4">
    <source>
        <dbReference type="Google" id="ProtNLM"/>
    </source>
</evidence>
<protein>
    <recommendedName>
        <fullName evidence="4">Trichothecene 3-O-acetyltransferas-like protein</fullName>
    </recommendedName>
</protein>
<gene>
    <name evidence="2" type="ORF">EJ02DRAFT_399503</name>
</gene>
<organism evidence="2 3">
    <name type="scientific">Clathrospora elynae</name>
    <dbReference type="NCBI Taxonomy" id="706981"/>
    <lineage>
        <taxon>Eukaryota</taxon>
        <taxon>Fungi</taxon>
        <taxon>Dikarya</taxon>
        <taxon>Ascomycota</taxon>
        <taxon>Pezizomycotina</taxon>
        <taxon>Dothideomycetes</taxon>
        <taxon>Pleosporomycetidae</taxon>
        <taxon>Pleosporales</taxon>
        <taxon>Diademaceae</taxon>
        <taxon>Clathrospora</taxon>
    </lineage>
</organism>
<dbReference type="Gene3D" id="3.30.559.10">
    <property type="entry name" value="Chloramphenicol acetyltransferase-like domain"/>
    <property type="match status" value="2"/>
</dbReference>
<dbReference type="InterPro" id="IPR051283">
    <property type="entry name" value="Sec_Metabolite_Acyltrans"/>
</dbReference>
<dbReference type="PANTHER" id="PTHR31896:SF64">
    <property type="entry name" value="TRICHOTHECENE 3-O-ACETYLTRANSFERASE"/>
    <property type="match status" value="1"/>
</dbReference>
<accession>A0A6A5SW53</accession>
<keyword evidence="1" id="KW-0808">Transferase</keyword>
<dbReference type="OrthoDB" id="1862401at2759"/>
<keyword evidence="3" id="KW-1185">Reference proteome</keyword>
<sequence>MISKVQAQSTELHIHPTGWEANPESEIFPISLLGVIMPKIYVLITEVFSLPDNADVDAITKSMVAGLEFSLSQAQNRILTGTLQTDATSGEMWVEKKKVSTVSLQVKHMLGEKEFPSYHELADKDFPASLLAGNKLLPESVTAKQFLSPLGDNDGNDIPVATFQLNFIKGGFILAVAVHHVLSDGPGCEGFLTTWAENTVAAANATPFVPTKETWRFEGSPMDIGKHEASKMLGRAFPLVKDVGGPRPPPPADFKMPSLVNQMWHFPKSKAETLKKQASSGVKEGWISTYDAVMALLWSSVTRARFDLLKPDINSRIILIHGVDTRKVWDPPLPERFLGVGALGALCDSMTISDVMEPSNHSKLAMAVRSSIKEITPKYLTGLLQWIADRDDKRYLELDISSFLGPDFAGSSWAAMKSYERHDFGFGCPKALRWPCPQFEGFVFVYPSRAAQKLSSEDEGIEVCVCLEESCMQKLLQDEELLKYAHPRG</sequence>
<dbReference type="Pfam" id="PF02458">
    <property type="entry name" value="Transferase"/>
    <property type="match status" value="1"/>
</dbReference>
<dbReference type="Proteomes" id="UP000800038">
    <property type="component" value="Unassembled WGS sequence"/>
</dbReference>
<evidence type="ECO:0000313" key="2">
    <source>
        <dbReference type="EMBL" id="KAF1944038.1"/>
    </source>
</evidence>
<name>A0A6A5SW53_9PLEO</name>
<reference evidence="2" key="1">
    <citation type="journal article" date="2020" name="Stud. Mycol.">
        <title>101 Dothideomycetes genomes: a test case for predicting lifestyles and emergence of pathogens.</title>
        <authorList>
            <person name="Haridas S."/>
            <person name="Albert R."/>
            <person name="Binder M."/>
            <person name="Bloem J."/>
            <person name="Labutti K."/>
            <person name="Salamov A."/>
            <person name="Andreopoulos B."/>
            <person name="Baker S."/>
            <person name="Barry K."/>
            <person name="Bills G."/>
            <person name="Bluhm B."/>
            <person name="Cannon C."/>
            <person name="Castanera R."/>
            <person name="Culley D."/>
            <person name="Daum C."/>
            <person name="Ezra D."/>
            <person name="Gonzalez J."/>
            <person name="Henrissat B."/>
            <person name="Kuo A."/>
            <person name="Liang C."/>
            <person name="Lipzen A."/>
            <person name="Lutzoni F."/>
            <person name="Magnuson J."/>
            <person name="Mondo S."/>
            <person name="Nolan M."/>
            <person name="Ohm R."/>
            <person name="Pangilinan J."/>
            <person name="Park H.-J."/>
            <person name="Ramirez L."/>
            <person name="Alfaro M."/>
            <person name="Sun H."/>
            <person name="Tritt A."/>
            <person name="Yoshinaga Y."/>
            <person name="Zwiers L.-H."/>
            <person name="Turgeon B."/>
            <person name="Goodwin S."/>
            <person name="Spatafora J."/>
            <person name="Crous P."/>
            <person name="Grigoriev I."/>
        </authorList>
    </citation>
    <scope>NUCLEOTIDE SEQUENCE</scope>
    <source>
        <strain evidence="2">CBS 161.51</strain>
    </source>
</reference>